<keyword evidence="3" id="KW-1185">Reference proteome</keyword>
<protein>
    <submittedName>
        <fullName evidence="2">Uncharacterized protein</fullName>
    </submittedName>
</protein>
<proteinExistence type="predicted"/>
<dbReference type="AlphaFoldDB" id="A0AAV7C0P4"/>
<dbReference type="EMBL" id="WNYA01000004">
    <property type="protein sequence ID" value="KAG8578256.1"/>
    <property type="molecule type" value="Genomic_DNA"/>
</dbReference>
<gene>
    <name evidence="2" type="ORF">GDO81_010434</name>
</gene>
<feature type="compositionally biased region" description="Polar residues" evidence="1">
    <location>
        <begin position="108"/>
        <end position="121"/>
    </location>
</feature>
<reference evidence="2" key="1">
    <citation type="thesis" date="2020" institute="ProQuest LLC" country="789 East Eisenhower Parkway, Ann Arbor, MI, USA">
        <title>Comparative Genomics and Chromosome Evolution.</title>
        <authorList>
            <person name="Mudd A.B."/>
        </authorList>
    </citation>
    <scope>NUCLEOTIDE SEQUENCE</scope>
    <source>
        <strain evidence="2">237g6f4</strain>
        <tissue evidence="2">Blood</tissue>
    </source>
</reference>
<name>A0AAV7C0P4_ENGPU</name>
<accession>A0AAV7C0P4</accession>
<evidence type="ECO:0000313" key="3">
    <source>
        <dbReference type="Proteomes" id="UP000824782"/>
    </source>
</evidence>
<feature type="region of interest" description="Disordered" evidence="1">
    <location>
        <begin position="99"/>
        <end position="139"/>
    </location>
</feature>
<comment type="caution">
    <text evidence="2">The sequence shown here is derived from an EMBL/GenBank/DDBJ whole genome shotgun (WGS) entry which is preliminary data.</text>
</comment>
<evidence type="ECO:0000256" key="1">
    <source>
        <dbReference type="SAM" id="MobiDB-lite"/>
    </source>
</evidence>
<organism evidence="2 3">
    <name type="scientific">Engystomops pustulosus</name>
    <name type="common">Tungara frog</name>
    <name type="synonym">Physalaemus pustulosus</name>
    <dbReference type="NCBI Taxonomy" id="76066"/>
    <lineage>
        <taxon>Eukaryota</taxon>
        <taxon>Metazoa</taxon>
        <taxon>Chordata</taxon>
        <taxon>Craniata</taxon>
        <taxon>Vertebrata</taxon>
        <taxon>Euteleostomi</taxon>
        <taxon>Amphibia</taxon>
        <taxon>Batrachia</taxon>
        <taxon>Anura</taxon>
        <taxon>Neobatrachia</taxon>
        <taxon>Hyloidea</taxon>
        <taxon>Leptodactylidae</taxon>
        <taxon>Leiuperinae</taxon>
        <taxon>Engystomops</taxon>
    </lineage>
</organism>
<evidence type="ECO:0000313" key="2">
    <source>
        <dbReference type="EMBL" id="KAG8578256.1"/>
    </source>
</evidence>
<sequence>MTALLLTVPRSQGDYSSHIQICYLVAPPFPAHCGTSRPVVLLIGHVGANHAAVQGAAVNTQVYPLPGTRHCLGMQYTALKDTAPGMCLLQARANNGLHRPASHRLHTSNHTLTRGRGSTTRILHGHEPYDIQQAGDHAA</sequence>
<dbReference type="Proteomes" id="UP000824782">
    <property type="component" value="Unassembled WGS sequence"/>
</dbReference>